<keyword evidence="1" id="KW-0812">Transmembrane</keyword>
<dbReference type="SUPFAM" id="SSF49503">
    <property type="entry name" value="Cupredoxins"/>
    <property type="match status" value="1"/>
</dbReference>
<protein>
    <submittedName>
        <fullName evidence="4">Early nodulin-like protein 1</fullName>
    </submittedName>
</protein>
<evidence type="ECO:0000256" key="1">
    <source>
        <dbReference type="SAM" id="Phobius"/>
    </source>
</evidence>
<keyword evidence="1" id="KW-1133">Transmembrane helix</keyword>
<keyword evidence="1" id="KW-0472">Membrane</keyword>
<dbReference type="AlphaFoldDB" id="A0A6L2K3U6"/>
<feature type="chain" id="PRO_5026946094" evidence="2">
    <location>
        <begin position="23"/>
        <end position="169"/>
    </location>
</feature>
<keyword evidence="2" id="KW-0732">Signal</keyword>
<dbReference type="InterPro" id="IPR008972">
    <property type="entry name" value="Cupredoxin"/>
</dbReference>
<gene>
    <name evidence="4" type="ORF">Tci_016059</name>
</gene>
<dbReference type="EMBL" id="BKCJ010001796">
    <property type="protein sequence ID" value="GEU44081.1"/>
    <property type="molecule type" value="Genomic_DNA"/>
</dbReference>
<name>A0A6L2K3U6_TANCI</name>
<comment type="caution">
    <text evidence="4">The sequence shown here is derived from an EMBL/GenBank/DDBJ whole genome shotgun (WGS) entry which is preliminary data.</text>
</comment>
<evidence type="ECO:0000259" key="3">
    <source>
        <dbReference type="Pfam" id="PF02298"/>
    </source>
</evidence>
<accession>A0A6L2K3U6</accession>
<reference evidence="4" key="1">
    <citation type="journal article" date="2019" name="Sci. Rep.">
        <title>Draft genome of Tanacetum cinerariifolium, the natural source of mosquito coil.</title>
        <authorList>
            <person name="Yamashiro T."/>
            <person name="Shiraishi A."/>
            <person name="Satake H."/>
            <person name="Nakayama K."/>
        </authorList>
    </citation>
    <scope>NUCLEOTIDE SEQUENCE</scope>
</reference>
<feature type="domain" description="Phytocyanin" evidence="3">
    <location>
        <begin position="32"/>
        <end position="103"/>
    </location>
</feature>
<dbReference type="Gene3D" id="2.60.40.420">
    <property type="entry name" value="Cupredoxins - blue copper proteins"/>
    <property type="match status" value="1"/>
</dbReference>
<dbReference type="Pfam" id="PF02298">
    <property type="entry name" value="Cu_bind_like"/>
    <property type="match status" value="1"/>
</dbReference>
<dbReference type="InterPro" id="IPR003245">
    <property type="entry name" value="Phytocyanin_dom"/>
</dbReference>
<evidence type="ECO:0000256" key="2">
    <source>
        <dbReference type="SAM" id="SignalP"/>
    </source>
</evidence>
<dbReference type="GO" id="GO:0009055">
    <property type="term" value="F:electron transfer activity"/>
    <property type="evidence" value="ECO:0007669"/>
    <property type="project" value="InterPro"/>
</dbReference>
<organism evidence="4">
    <name type="scientific">Tanacetum cinerariifolium</name>
    <name type="common">Dalmatian daisy</name>
    <name type="synonym">Chrysanthemum cinerariifolium</name>
    <dbReference type="NCBI Taxonomy" id="118510"/>
    <lineage>
        <taxon>Eukaryota</taxon>
        <taxon>Viridiplantae</taxon>
        <taxon>Streptophyta</taxon>
        <taxon>Embryophyta</taxon>
        <taxon>Tracheophyta</taxon>
        <taxon>Spermatophyta</taxon>
        <taxon>Magnoliopsida</taxon>
        <taxon>eudicotyledons</taxon>
        <taxon>Gunneridae</taxon>
        <taxon>Pentapetalae</taxon>
        <taxon>asterids</taxon>
        <taxon>campanulids</taxon>
        <taxon>Asterales</taxon>
        <taxon>Asteraceae</taxon>
        <taxon>Asteroideae</taxon>
        <taxon>Anthemideae</taxon>
        <taxon>Anthemidinae</taxon>
        <taxon>Tanacetum</taxon>
    </lineage>
</organism>
<proteinExistence type="predicted"/>
<feature type="transmembrane region" description="Helical" evidence="1">
    <location>
        <begin position="140"/>
        <end position="161"/>
    </location>
</feature>
<feature type="signal peptide" evidence="2">
    <location>
        <begin position="1"/>
        <end position="22"/>
    </location>
</feature>
<sequence>MTKFVVFIYLLSLVWLVQNVDAFNEFIVDSTTCNQWTERNRLQFGKSVVYMYEAEKNLVVKIRQEDYIICNAPSPIHAEKYSKDYSVVKLNQTGPTYSISGMVEISNDKIIIQVFIANKRLKTPTAATTPAITCEDERSIIVFCFCIVVIILIVVLIAIHIEEGQRKKN</sequence>
<evidence type="ECO:0000313" key="4">
    <source>
        <dbReference type="EMBL" id="GEU44081.1"/>
    </source>
</evidence>